<keyword evidence="1" id="KW-0732">Signal</keyword>
<dbReference type="PANTHER" id="PTHR36299">
    <property type="entry name" value="AGAP008005-PA"/>
    <property type="match status" value="1"/>
</dbReference>
<dbReference type="STRING" id="7398.A0A1A9Z5D6"/>
<dbReference type="Pfam" id="PF15998">
    <property type="entry name" value="DUF4773"/>
    <property type="match status" value="1"/>
</dbReference>
<reference evidence="3" key="2">
    <citation type="submission" date="2020-05" db="UniProtKB">
        <authorList>
            <consortium name="EnsemblMetazoa"/>
        </authorList>
    </citation>
    <scope>IDENTIFICATION</scope>
    <source>
        <strain evidence="3">IAEA</strain>
    </source>
</reference>
<dbReference type="InterPro" id="IPR031941">
    <property type="entry name" value="DUF4773"/>
</dbReference>
<sequence length="261" mass="30139">MPPQSHSRVLFYIFCVASLLAVTNSNSGKRGKFVAFNDISAPEEDLAYEAAQQLGQLIHRLNQLNFEEQSRQMQLPNITINSLLNRIPCSCDKGICKCCAGLLSVIGMNSCTEVVYRPEEFSFELKMRVNDNVWFRRKISGQNPPPVCFRPPRFGFVRACMQFHDIWFSGRNMHVCMHMSAAFQGYELFERNFDCLKFGDEGVKVVKAEEGFPIRPGDVEIDDSYEEIEEYDENVIRKKRKVIKRMNGKLQREMQKKSALR</sequence>
<dbReference type="EnsemblMetazoa" id="GPAI004400-RA">
    <property type="protein sequence ID" value="GPAI004400-PA"/>
    <property type="gene ID" value="GPAI004400"/>
</dbReference>
<dbReference type="AlphaFoldDB" id="A0A1A9Z5D6"/>
<feature type="signal peptide" evidence="1">
    <location>
        <begin position="1"/>
        <end position="25"/>
    </location>
</feature>
<dbReference type="Proteomes" id="UP000092445">
    <property type="component" value="Unassembled WGS sequence"/>
</dbReference>
<protein>
    <submittedName>
        <fullName evidence="3">DUF4773 domain-containing protein</fullName>
    </submittedName>
</protein>
<reference evidence="4" key="1">
    <citation type="submission" date="2014-03" db="EMBL/GenBank/DDBJ databases">
        <authorList>
            <person name="Aksoy S."/>
            <person name="Warren W."/>
            <person name="Wilson R.K."/>
        </authorList>
    </citation>
    <scope>NUCLEOTIDE SEQUENCE [LARGE SCALE GENOMIC DNA]</scope>
    <source>
        <strain evidence="4">IAEA</strain>
    </source>
</reference>
<evidence type="ECO:0000313" key="3">
    <source>
        <dbReference type="EnsemblMetazoa" id="GPAI004400-PA"/>
    </source>
</evidence>
<proteinExistence type="predicted"/>
<evidence type="ECO:0000256" key="1">
    <source>
        <dbReference type="SAM" id="SignalP"/>
    </source>
</evidence>
<accession>A0A1A9Z5D6</accession>
<organism evidence="3 4">
    <name type="scientific">Glossina pallidipes</name>
    <name type="common">Tsetse fly</name>
    <dbReference type="NCBI Taxonomy" id="7398"/>
    <lineage>
        <taxon>Eukaryota</taxon>
        <taxon>Metazoa</taxon>
        <taxon>Ecdysozoa</taxon>
        <taxon>Arthropoda</taxon>
        <taxon>Hexapoda</taxon>
        <taxon>Insecta</taxon>
        <taxon>Pterygota</taxon>
        <taxon>Neoptera</taxon>
        <taxon>Endopterygota</taxon>
        <taxon>Diptera</taxon>
        <taxon>Brachycera</taxon>
        <taxon>Muscomorpha</taxon>
        <taxon>Hippoboscoidea</taxon>
        <taxon>Glossinidae</taxon>
        <taxon>Glossina</taxon>
    </lineage>
</organism>
<dbReference type="VEuPathDB" id="VectorBase:GPAI004400"/>
<evidence type="ECO:0000313" key="4">
    <source>
        <dbReference type="Proteomes" id="UP000092445"/>
    </source>
</evidence>
<name>A0A1A9Z5D6_GLOPL</name>
<feature type="chain" id="PRO_5008402573" evidence="1">
    <location>
        <begin position="26"/>
        <end position="261"/>
    </location>
</feature>
<keyword evidence="4" id="KW-1185">Reference proteome</keyword>
<evidence type="ECO:0000259" key="2">
    <source>
        <dbReference type="Pfam" id="PF15998"/>
    </source>
</evidence>
<feature type="domain" description="DUF4773" evidence="2">
    <location>
        <begin position="88"/>
        <end position="202"/>
    </location>
</feature>
<dbReference type="PANTHER" id="PTHR36299:SF4">
    <property type="entry name" value="GH07892P-RELATED"/>
    <property type="match status" value="1"/>
</dbReference>